<dbReference type="InterPro" id="IPR000595">
    <property type="entry name" value="cNMP-bd_dom"/>
</dbReference>
<dbReference type="GeneID" id="108679180"/>
<dbReference type="AlphaFoldDB" id="A0A8B7PB09"/>
<protein>
    <submittedName>
        <fullName evidence="4">cGMP-dependent protein kinase 1 isoform X2</fullName>
    </submittedName>
</protein>
<organism evidence="3 4">
    <name type="scientific">Hyalella azteca</name>
    <name type="common">Amphipod</name>
    <dbReference type="NCBI Taxonomy" id="294128"/>
    <lineage>
        <taxon>Eukaryota</taxon>
        <taxon>Metazoa</taxon>
        <taxon>Ecdysozoa</taxon>
        <taxon>Arthropoda</taxon>
        <taxon>Crustacea</taxon>
        <taxon>Multicrustacea</taxon>
        <taxon>Malacostraca</taxon>
        <taxon>Eumalacostraca</taxon>
        <taxon>Peracarida</taxon>
        <taxon>Amphipoda</taxon>
        <taxon>Senticaudata</taxon>
        <taxon>Talitrida</taxon>
        <taxon>Talitroidea</taxon>
        <taxon>Hyalellidae</taxon>
        <taxon>Hyalella</taxon>
    </lineage>
</organism>
<feature type="domain" description="Cyclic nucleotide-binding" evidence="2">
    <location>
        <begin position="110"/>
        <end position="151"/>
    </location>
</feature>
<sequence>MPTISELEAIIVEKDDTIRKLELRLKNHEDSIAELRSQLDKFQSVMPFATAAAAVNKRARKERAQGISAEPQSLRTIQELSLASQKTVPDFPKSSSSKELIKQALLENDFLKNLELGQVKEIMESMYCEECEAGAVIIREGDTGSMLYIMEGKDSVFTTALLVIMIII</sequence>
<proteinExistence type="predicted"/>
<accession>A0A8B7PB09</accession>
<name>A0A8B7PB09_HYAAZ</name>
<keyword evidence="1" id="KW-0175">Coiled coil</keyword>
<keyword evidence="4" id="KW-0418">Kinase</keyword>
<dbReference type="CDD" id="cd12085">
    <property type="entry name" value="DD_cGKI-alpha"/>
    <property type="match status" value="1"/>
</dbReference>
<keyword evidence="4" id="KW-0808">Transferase</keyword>
<dbReference type="GO" id="GO:0016301">
    <property type="term" value="F:kinase activity"/>
    <property type="evidence" value="ECO:0007669"/>
    <property type="project" value="UniProtKB-KW"/>
</dbReference>
<dbReference type="InterPro" id="IPR018490">
    <property type="entry name" value="cNMP-bd_dom_sf"/>
</dbReference>
<evidence type="ECO:0000313" key="3">
    <source>
        <dbReference type="Proteomes" id="UP000694843"/>
    </source>
</evidence>
<dbReference type="PROSITE" id="PS50042">
    <property type="entry name" value="CNMP_BINDING_3"/>
    <property type="match status" value="1"/>
</dbReference>
<evidence type="ECO:0000256" key="1">
    <source>
        <dbReference type="SAM" id="Coils"/>
    </source>
</evidence>
<gene>
    <name evidence="4" type="primary">LOC108679180</name>
</gene>
<keyword evidence="3" id="KW-1185">Reference proteome</keyword>
<reference evidence="4" key="1">
    <citation type="submission" date="2025-08" db="UniProtKB">
        <authorList>
            <consortium name="RefSeq"/>
        </authorList>
    </citation>
    <scope>IDENTIFICATION</scope>
    <source>
        <tissue evidence="4">Whole organism</tissue>
    </source>
</reference>
<dbReference type="OrthoDB" id="63267at2759"/>
<dbReference type="Gene3D" id="2.60.120.10">
    <property type="entry name" value="Jelly Rolls"/>
    <property type="match status" value="1"/>
</dbReference>
<evidence type="ECO:0000259" key="2">
    <source>
        <dbReference type="PROSITE" id="PS50042"/>
    </source>
</evidence>
<feature type="coiled-coil region" evidence="1">
    <location>
        <begin position="4"/>
        <end position="45"/>
    </location>
</feature>
<evidence type="ECO:0000313" key="4">
    <source>
        <dbReference type="RefSeq" id="XP_018023268.1"/>
    </source>
</evidence>
<dbReference type="OMA" id="KEAMKLC"/>
<dbReference type="Proteomes" id="UP000694843">
    <property type="component" value="Unplaced"/>
</dbReference>
<dbReference type="RefSeq" id="XP_018023268.1">
    <property type="nucleotide sequence ID" value="XM_018167779.2"/>
</dbReference>
<dbReference type="InterPro" id="IPR014710">
    <property type="entry name" value="RmlC-like_jellyroll"/>
</dbReference>
<dbReference type="Gene3D" id="1.20.5.490">
    <property type="entry name" value="Single helix bin"/>
    <property type="match status" value="1"/>
</dbReference>
<dbReference type="KEGG" id="hazt:108679180"/>
<dbReference type="SUPFAM" id="SSF51206">
    <property type="entry name" value="cAMP-binding domain-like"/>
    <property type="match status" value="1"/>
</dbReference>